<reference evidence="2 3" key="1">
    <citation type="submission" date="2019-10" db="EMBL/GenBank/DDBJ databases">
        <authorList>
            <person name="Palmer J.M."/>
        </authorList>
    </citation>
    <scope>NUCLEOTIDE SEQUENCE [LARGE SCALE GENOMIC DNA]</scope>
    <source>
        <strain evidence="2 3">TWF506</strain>
    </source>
</reference>
<keyword evidence="3" id="KW-1185">Reference proteome</keyword>
<evidence type="ECO:0000256" key="1">
    <source>
        <dbReference type="SAM" id="SignalP"/>
    </source>
</evidence>
<name>A0AAN8N007_9PEZI</name>
<accession>A0AAN8N007</accession>
<protein>
    <submittedName>
        <fullName evidence="2">Uncharacterized protein</fullName>
    </submittedName>
</protein>
<keyword evidence="1" id="KW-0732">Signal</keyword>
<feature type="chain" id="PRO_5043019057" evidence="1">
    <location>
        <begin position="20"/>
        <end position="110"/>
    </location>
</feature>
<dbReference type="Proteomes" id="UP001307849">
    <property type="component" value="Unassembled WGS sequence"/>
</dbReference>
<sequence>MKLTTLLTALTLTALTVTASPTLTNQKRAPCDCNNKKRDLNVAAEPVAALPILPSTDTKSTPDPSKDSCLKQLEQYGGYADLRCAGFGAPLELIDSYSGGEKAAIPTVRG</sequence>
<gene>
    <name evidence="2" type="ORF">TWF506_004634</name>
</gene>
<feature type="signal peptide" evidence="1">
    <location>
        <begin position="1"/>
        <end position="19"/>
    </location>
</feature>
<proteinExistence type="predicted"/>
<evidence type="ECO:0000313" key="2">
    <source>
        <dbReference type="EMBL" id="KAK6497159.1"/>
    </source>
</evidence>
<dbReference type="EMBL" id="JAVHJM010000015">
    <property type="protein sequence ID" value="KAK6497159.1"/>
    <property type="molecule type" value="Genomic_DNA"/>
</dbReference>
<dbReference type="AlphaFoldDB" id="A0AAN8N007"/>
<organism evidence="2 3">
    <name type="scientific">Arthrobotrys conoides</name>
    <dbReference type="NCBI Taxonomy" id="74498"/>
    <lineage>
        <taxon>Eukaryota</taxon>
        <taxon>Fungi</taxon>
        <taxon>Dikarya</taxon>
        <taxon>Ascomycota</taxon>
        <taxon>Pezizomycotina</taxon>
        <taxon>Orbiliomycetes</taxon>
        <taxon>Orbiliales</taxon>
        <taxon>Orbiliaceae</taxon>
        <taxon>Arthrobotrys</taxon>
    </lineage>
</organism>
<comment type="caution">
    <text evidence="2">The sequence shown here is derived from an EMBL/GenBank/DDBJ whole genome shotgun (WGS) entry which is preliminary data.</text>
</comment>
<evidence type="ECO:0000313" key="3">
    <source>
        <dbReference type="Proteomes" id="UP001307849"/>
    </source>
</evidence>